<proteinExistence type="predicted"/>
<evidence type="ECO:0000313" key="1">
    <source>
        <dbReference type="EMBL" id="KAK1869957.1"/>
    </source>
</evidence>
<gene>
    <name evidence="1" type="ORF">I4F81_012422</name>
</gene>
<protein>
    <submittedName>
        <fullName evidence="1">Uncharacterized protein</fullName>
    </submittedName>
</protein>
<accession>A0ACC3CIE3</accession>
<comment type="caution">
    <text evidence="1">The sequence shown here is derived from an EMBL/GenBank/DDBJ whole genome shotgun (WGS) entry which is preliminary data.</text>
</comment>
<dbReference type="EMBL" id="CM020620">
    <property type="protein sequence ID" value="KAK1869957.1"/>
    <property type="molecule type" value="Genomic_DNA"/>
</dbReference>
<dbReference type="Proteomes" id="UP000798662">
    <property type="component" value="Chromosome 3"/>
</dbReference>
<evidence type="ECO:0000313" key="2">
    <source>
        <dbReference type="Proteomes" id="UP000798662"/>
    </source>
</evidence>
<name>A0ACC3CIE3_PYRYE</name>
<sequence length="311" mass="34178">MVRRRGSQSAQWRSSPFNAVALALPFIDRAWEVVAQAGAWVVAMTGVLSAWRPTPVFGGVERGGHLRRLKLAALQWVLNFIRNIAGGELEPAEADFAPAQALLRSIPWVMVAIVVLFYEAAFIIGGAESRLTKPLRGLTDEELCQWTVPHNTALESTWLALVNRGRGNLQTNLEGLASGATPRTWNTCDSAADCFDQVTRGEENTNRRCGGAPSRTTDILITFRPVLYSMFQQQPDLCSVLELVEEKEDTFRFNVGWMYADVHSTNGTAMAVWAARREEIDVSLRPARLDQTTKNIMTSAVGSDAPCLAGA</sequence>
<keyword evidence="2" id="KW-1185">Reference proteome</keyword>
<reference evidence="1" key="1">
    <citation type="submission" date="2019-11" db="EMBL/GenBank/DDBJ databases">
        <title>Nori genome reveals adaptations in red seaweeds to the harsh intertidal environment.</title>
        <authorList>
            <person name="Wang D."/>
            <person name="Mao Y."/>
        </authorList>
    </citation>
    <scope>NUCLEOTIDE SEQUENCE</scope>
    <source>
        <tissue evidence="1">Gametophyte</tissue>
    </source>
</reference>
<organism evidence="1 2">
    <name type="scientific">Pyropia yezoensis</name>
    <name type="common">Susabi-nori</name>
    <name type="synonym">Porphyra yezoensis</name>
    <dbReference type="NCBI Taxonomy" id="2788"/>
    <lineage>
        <taxon>Eukaryota</taxon>
        <taxon>Rhodophyta</taxon>
        <taxon>Bangiophyceae</taxon>
        <taxon>Bangiales</taxon>
        <taxon>Bangiaceae</taxon>
        <taxon>Pyropia</taxon>
    </lineage>
</organism>